<feature type="compositionally biased region" description="Gly residues" evidence="1">
    <location>
        <begin position="52"/>
        <end position="63"/>
    </location>
</feature>
<name>A0A0E1VQ61_BURPE</name>
<dbReference type="EMBL" id="CM000833">
    <property type="protein sequence ID" value="EET02933.1"/>
    <property type="molecule type" value="Genomic_DNA"/>
</dbReference>
<organism evidence="2">
    <name type="scientific">Burkholderia pseudomallei 1710a</name>
    <dbReference type="NCBI Taxonomy" id="320371"/>
    <lineage>
        <taxon>Bacteria</taxon>
        <taxon>Pseudomonadati</taxon>
        <taxon>Pseudomonadota</taxon>
        <taxon>Betaproteobacteria</taxon>
        <taxon>Burkholderiales</taxon>
        <taxon>Burkholderiaceae</taxon>
        <taxon>Burkholderia</taxon>
        <taxon>pseudomallei group</taxon>
    </lineage>
</organism>
<protein>
    <submittedName>
        <fullName evidence="2">Uncharacterized protein</fullName>
    </submittedName>
</protein>
<gene>
    <name evidence="2" type="ORF">BURPS1710A_A2709</name>
</gene>
<accession>A0A0E1VQ61</accession>
<evidence type="ECO:0000256" key="1">
    <source>
        <dbReference type="SAM" id="MobiDB-lite"/>
    </source>
</evidence>
<sequence>MIAWKTSMWRRRMMGRERDGSSCVGHYRVSRPIAILSGPEGGWEAAGAAGAPFGGGPRDGIGARGAERASASTKRAEEAS</sequence>
<reference evidence="2" key="1">
    <citation type="submission" date="2009-05" db="EMBL/GenBank/DDBJ databases">
        <authorList>
            <person name="Harkins D.M."/>
            <person name="DeShazer D."/>
            <person name="Woods D.E."/>
            <person name="Brinkac L.M."/>
            <person name="Brown K.A."/>
            <person name="Hung G.C."/>
            <person name="Tuanyok A."/>
            <person name="Zhang B."/>
            <person name="Nierman W.C."/>
        </authorList>
    </citation>
    <scope>NUCLEOTIDE SEQUENCE [LARGE SCALE GENOMIC DNA]</scope>
    <source>
        <strain evidence="2">1710a</strain>
    </source>
</reference>
<proteinExistence type="predicted"/>
<evidence type="ECO:0000313" key="2">
    <source>
        <dbReference type="EMBL" id="EET02933.1"/>
    </source>
</evidence>
<dbReference type="AlphaFoldDB" id="A0A0E1VQ61"/>
<feature type="region of interest" description="Disordered" evidence="1">
    <location>
        <begin position="47"/>
        <end position="80"/>
    </location>
</feature>
<dbReference type="HOGENOM" id="CLU_2804136_0_0_4"/>
<dbReference type="Proteomes" id="UP000001812">
    <property type="component" value="Chromosome II"/>
</dbReference>